<comment type="caution">
    <text evidence="1">The sequence shown here is derived from an EMBL/GenBank/DDBJ whole genome shotgun (WGS) entry which is preliminary data.</text>
</comment>
<dbReference type="AlphaFoldDB" id="A0A1Q5SZU2"/>
<proteinExistence type="predicted"/>
<reference evidence="1 2" key="1">
    <citation type="submission" date="2016-10" db="EMBL/GenBank/DDBJ databases">
        <title>Genome sequence of the ascomycete fungus Penicillium subrubescens.</title>
        <authorList>
            <person name="De Vries R.P."/>
            <person name="Peng M."/>
            <person name="Dilokpimol A."/>
            <person name="Hilden K."/>
            <person name="Makela M.R."/>
            <person name="Grigoriev I."/>
            <person name="Riley R."/>
            <person name="Granchi Z."/>
        </authorList>
    </citation>
    <scope>NUCLEOTIDE SEQUENCE [LARGE SCALE GENOMIC DNA]</scope>
    <source>
        <strain evidence="1 2">CBS 132785</strain>
    </source>
</reference>
<evidence type="ECO:0000313" key="2">
    <source>
        <dbReference type="Proteomes" id="UP000186955"/>
    </source>
</evidence>
<protein>
    <submittedName>
        <fullName evidence="1">Uncharacterized protein</fullName>
    </submittedName>
</protein>
<evidence type="ECO:0000313" key="1">
    <source>
        <dbReference type="EMBL" id="OKO93436.1"/>
    </source>
</evidence>
<organism evidence="1 2">
    <name type="scientific">Penicillium subrubescens</name>
    <dbReference type="NCBI Taxonomy" id="1316194"/>
    <lineage>
        <taxon>Eukaryota</taxon>
        <taxon>Fungi</taxon>
        <taxon>Dikarya</taxon>
        <taxon>Ascomycota</taxon>
        <taxon>Pezizomycotina</taxon>
        <taxon>Eurotiomycetes</taxon>
        <taxon>Eurotiomycetidae</taxon>
        <taxon>Eurotiales</taxon>
        <taxon>Aspergillaceae</taxon>
        <taxon>Penicillium</taxon>
    </lineage>
</organism>
<keyword evidence="2" id="KW-1185">Reference proteome</keyword>
<sequence>MEELILALRGLSLVNIDSTGELISVHRMIQGEYRYHLGAEKRAERWHHAGMLLRAAFPRQTNGSALFNQWPLCESLIEHVLVFAARYRELDDEAKIPFWEDFVYLLADAAK</sequence>
<accession>A0A1Q5SZU2</accession>
<dbReference type="Proteomes" id="UP000186955">
    <property type="component" value="Unassembled WGS sequence"/>
</dbReference>
<dbReference type="EMBL" id="MNBE01000725">
    <property type="protein sequence ID" value="OKO93436.1"/>
    <property type="molecule type" value="Genomic_DNA"/>
</dbReference>
<gene>
    <name evidence="1" type="ORF">PENSUB_12499</name>
</gene>
<name>A0A1Q5SZU2_9EURO</name>